<evidence type="ECO:0000256" key="11">
    <source>
        <dbReference type="ARBA" id="ARBA00023277"/>
    </source>
</evidence>
<dbReference type="HAMAP" id="MF_01987">
    <property type="entry name" value="Ribokinase"/>
    <property type="match status" value="1"/>
</dbReference>
<dbReference type="STRING" id="1033806.HTIA_0439"/>
<evidence type="ECO:0000256" key="3">
    <source>
        <dbReference type="ARBA" id="ARBA00016943"/>
    </source>
</evidence>
<dbReference type="UniPathway" id="UPA00916">
    <property type="reaction ID" value="UER00889"/>
</dbReference>
<evidence type="ECO:0000256" key="5">
    <source>
        <dbReference type="ARBA" id="ARBA00022723"/>
    </source>
</evidence>
<evidence type="ECO:0000313" key="16">
    <source>
        <dbReference type="Proteomes" id="UP000003861"/>
    </source>
</evidence>
<dbReference type="PATRIC" id="fig|1033806.12.peg.435"/>
<feature type="binding site" evidence="12">
    <location>
        <begin position="222"/>
        <end position="227"/>
    </location>
    <ligand>
        <name>ATP</name>
        <dbReference type="ChEBI" id="CHEBI:30616"/>
    </ligand>
</feature>
<protein>
    <recommendedName>
        <fullName evidence="3 12">Ribokinase</fullName>
        <shortName evidence="12">RK</shortName>
        <ecNumber evidence="2 12">2.7.1.15</ecNumber>
    </recommendedName>
</protein>
<keyword evidence="6 12" id="KW-0547">Nucleotide-binding</keyword>
<evidence type="ECO:0000313" key="17">
    <source>
        <dbReference type="Proteomes" id="UP000015381"/>
    </source>
</evidence>
<evidence type="ECO:0000256" key="7">
    <source>
        <dbReference type="ARBA" id="ARBA00022777"/>
    </source>
</evidence>
<dbReference type="PANTHER" id="PTHR10584:SF166">
    <property type="entry name" value="RIBOKINASE"/>
    <property type="match status" value="1"/>
</dbReference>
<comment type="activity regulation">
    <text evidence="12">Activated by a monovalent cation that binds near, but not in, the active site. The most likely occupant of the site in vivo is potassium. Ion binding induces a conformational change that may alter substrate affinity.</text>
</comment>
<dbReference type="InterPro" id="IPR011611">
    <property type="entry name" value="PfkB_dom"/>
</dbReference>
<dbReference type="PANTHER" id="PTHR10584">
    <property type="entry name" value="SUGAR KINASE"/>
    <property type="match status" value="1"/>
</dbReference>
<dbReference type="PROSITE" id="PS00584">
    <property type="entry name" value="PFKB_KINASES_2"/>
    <property type="match status" value="1"/>
</dbReference>
<keyword evidence="7 12" id="KW-0418">Kinase</keyword>
<dbReference type="Gene3D" id="3.40.1190.20">
    <property type="match status" value="1"/>
</dbReference>
<keyword evidence="11 12" id="KW-0119">Carbohydrate metabolism</keyword>
<dbReference type="OrthoDB" id="26949at2157"/>
<keyword evidence="12" id="KW-0963">Cytoplasm</keyword>
<gene>
    <name evidence="12" type="primary">rbsK</name>
    <name evidence="15" type="ORF">HLRTI_000130</name>
    <name evidence="14" type="ORF">HTIA_0439</name>
</gene>
<evidence type="ECO:0000256" key="9">
    <source>
        <dbReference type="ARBA" id="ARBA00022842"/>
    </source>
</evidence>
<keyword evidence="4 12" id="KW-0808">Transferase</keyword>
<dbReference type="HOGENOM" id="CLU_027634_2_0_2"/>
<dbReference type="KEGG" id="hti:HTIA_0439"/>
<evidence type="ECO:0000259" key="13">
    <source>
        <dbReference type="Pfam" id="PF00294"/>
    </source>
</evidence>
<reference evidence="15 16" key="1">
    <citation type="journal article" date="2011" name="J. Bacteriol.">
        <title>Genome sequence of Halorhabdus tiamatea, the first archaeon isolated from a deep-sea anoxic brine lake.</title>
        <authorList>
            <person name="Antunes A."/>
            <person name="Alam I."/>
            <person name="Bajic V.B."/>
            <person name="Stingl U."/>
        </authorList>
    </citation>
    <scope>NUCLEOTIDE SEQUENCE [LARGE SCALE GENOMIC DNA]</scope>
    <source>
        <strain evidence="15 16">SARL4B</strain>
    </source>
</reference>
<keyword evidence="8 12" id="KW-0067">ATP-binding</keyword>
<keyword evidence="5 12" id="KW-0479">Metal-binding</keyword>
<sequence length="307" mass="31355">MGNVYVAGSINQDIAVRLERRPQPGETVPGESASFGLGGKGANQAIAAARSGAAVELIGAVGDDRFGEELLADLDTEDGLSTAGVHRASNTSTGVALITVDADSENAIVAVPGANAALAPADVGDVGMEDDAVVLSQFEIPQPTIRTFFEQAHAQGARTVLNPAPAETVREDLLERVDFLVVNETEALFYADGDSKGQLSQDELVETAAALRTHDEQVVVVTLGEAGVFASTPSETIELDAYAVDPVDTTGAGDAFVGAFATALGDGLRLRDALDVGAAAGALATTQTGAAPSLPTRAAIEDLRADE</sequence>
<feature type="binding site" evidence="12">
    <location>
        <begin position="39"/>
        <end position="43"/>
    </location>
    <ligand>
        <name>substrate</name>
    </ligand>
</feature>
<evidence type="ECO:0000313" key="14">
    <source>
        <dbReference type="EMBL" id="CCQ32585.1"/>
    </source>
</evidence>
<feature type="binding site" evidence="12">
    <location>
        <begin position="11"/>
        <end position="13"/>
    </location>
    <ligand>
        <name>substrate</name>
    </ligand>
</feature>
<dbReference type="RefSeq" id="WP_008524365.1">
    <property type="nucleotide sequence ID" value="NC_021921.1"/>
</dbReference>
<dbReference type="AlphaFoldDB" id="F7PN42"/>
<comment type="similarity">
    <text evidence="12">Belongs to the carbohydrate kinase PfkB family. Ribokinase subfamily.</text>
</comment>
<evidence type="ECO:0000256" key="4">
    <source>
        <dbReference type="ARBA" id="ARBA00022679"/>
    </source>
</evidence>
<dbReference type="Proteomes" id="UP000015381">
    <property type="component" value="Chromosome I"/>
</dbReference>
<organism evidence="15 16">
    <name type="scientific">Halorhabdus tiamatea SARL4B</name>
    <dbReference type="NCBI Taxonomy" id="1033806"/>
    <lineage>
        <taxon>Archaea</taxon>
        <taxon>Methanobacteriati</taxon>
        <taxon>Methanobacteriota</taxon>
        <taxon>Stenosarchaea group</taxon>
        <taxon>Halobacteria</taxon>
        <taxon>Halobacteriales</taxon>
        <taxon>Haloarculaceae</taxon>
        <taxon>Halorhabdus</taxon>
    </lineage>
</organism>
<proteinExistence type="inferred from homology"/>
<reference evidence="14 17" key="3">
    <citation type="journal article" date="2014" name="Environ. Microbiol.">
        <title>Halorhabdus tiamatea: proteogenomics and glycosidase activity measurements identify the first cultivated euryarchaeon from a deep-sea anoxic brine lake as potential polysaccharide degrader.</title>
        <authorList>
            <person name="Werner J."/>
            <person name="Ferrer M."/>
            <person name="Michel G."/>
            <person name="Mann A.J."/>
            <person name="Huang S."/>
            <person name="Juarez S."/>
            <person name="Ciordia S."/>
            <person name="Albar J.P."/>
            <person name="Alcaide M."/>
            <person name="La Cono V."/>
            <person name="Yakimov M.M."/>
            <person name="Antunes A."/>
            <person name="Taborda M."/>
            <person name="Da Costa M.S."/>
            <person name="Amann R.I."/>
            <person name="Gloeckner F.O."/>
            <person name="Golyshina O.V."/>
            <person name="Golyshin P.N."/>
            <person name="Teeling H."/>
        </authorList>
    </citation>
    <scope>NUCLEOTIDE SEQUENCE [LARGE SCALE GENOMIC DNA]</scope>
    <source>
        <strain evidence="17">SARL4B</strain>
        <strain evidence="14">Type strain: SARL4B</strain>
    </source>
</reference>
<evidence type="ECO:0000256" key="2">
    <source>
        <dbReference type="ARBA" id="ARBA00012035"/>
    </source>
</evidence>
<name>F7PN42_9EURY</name>
<feature type="binding site" evidence="12">
    <location>
        <position position="289"/>
    </location>
    <ligand>
        <name>K(+)</name>
        <dbReference type="ChEBI" id="CHEBI:29103"/>
    </ligand>
</feature>
<dbReference type="GeneID" id="23798221"/>
<keyword evidence="10 12" id="KW-0630">Potassium</keyword>
<comment type="pathway">
    <text evidence="12">Carbohydrate metabolism; D-ribose degradation; D-ribose 5-phosphate from beta-D-ribopyranose: step 2/2.</text>
</comment>
<dbReference type="EC" id="2.7.1.15" evidence="2 12"/>
<dbReference type="GO" id="GO:0005829">
    <property type="term" value="C:cytosol"/>
    <property type="evidence" value="ECO:0007669"/>
    <property type="project" value="TreeGrafter"/>
</dbReference>
<comment type="similarity">
    <text evidence="1">Belongs to the carbohydrate kinase pfkB family.</text>
</comment>
<evidence type="ECO:0000313" key="15">
    <source>
        <dbReference type="EMBL" id="ERJ07756.1"/>
    </source>
</evidence>
<feature type="binding site" evidence="12">
    <location>
        <position position="183"/>
    </location>
    <ligand>
        <name>ATP</name>
        <dbReference type="ChEBI" id="CHEBI:30616"/>
    </ligand>
</feature>
<dbReference type="InterPro" id="IPR002173">
    <property type="entry name" value="Carboh/pur_kinase_PfkB_CS"/>
</dbReference>
<feature type="domain" description="Carbohydrate kinase PfkB" evidence="13">
    <location>
        <begin position="3"/>
        <end position="297"/>
    </location>
</feature>
<keyword evidence="9 12" id="KW-0460">Magnesium</keyword>
<comment type="subcellular location">
    <subcellularLocation>
        <location evidence="12">Cytoplasm</location>
    </subcellularLocation>
</comment>
<dbReference type="Proteomes" id="UP000003861">
    <property type="component" value="Unassembled WGS sequence"/>
</dbReference>
<evidence type="ECO:0000256" key="8">
    <source>
        <dbReference type="ARBA" id="ARBA00022840"/>
    </source>
</evidence>
<dbReference type="Pfam" id="PF00294">
    <property type="entry name" value="PfkB"/>
    <property type="match status" value="1"/>
</dbReference>
<dbReference type="PRINTS" id="PR00990">
    <property type="entry name" value="RIBOKINASE"/>
</dbReference>
<comment type="subunit">
    <text evidence="12">Homodimer.</text>
</comment>
<dbReference type="InterPro" id="IPR002139">
    <property type="entry name" value="Ribo/fructo_kinase"/>
</dbReference>
<keyword evidence="17" id="KW-1185">Reference proteome</keyword>
<feature type="binding site" evidence="12">
    <location>
        <begin position="253"/>
        <end position="254"/>
    </location>
    <ligand>
        <name>ATP</name>
        <dbReference type="ChEBI" id="CHEBI:30616"/>
    </ligand>
</feature>
<dbReference type="eggNOG" id="arCOG00014">
    <property type="taxonomic scope" value="Archaea"/>
</dbReference>
<comment type="caution">
    <text evidence="12">Lacks conserved residue(s) required for the propagation of feature annotation.</text>
</comment>
<feature type="binding site" evidence="12">
    <location>
        <position position="248"/>
    </location>
    <ligand>
        <name>K(+)</name>
        <dbReference type="ChEBI" id="CHEBI:29103"/>
    </ligand>
</feature>
<dbReference type="InterPro" id="IPR029056">
    <property type="entry name" value="Ribokinase-like"/>
</dbReference>
<comment type="catalytic activity">
    <reaction evidence="12">
        <text>D-ribose + ATP = D-ribose 5-phosphate + ADP + H(+)</text>
        <dbReference type="Rhea" id="RHEA:13697"/>
        <dbReference type="ChEBI" id="CHEBI:15378"/>
        <dbReference type="ChEBI" id="CHEBI:30616"/>
        <dbReference type="ChEBI" id="CHEBI:47013"/>
        <dbReference type="ChEBI" id="CHEBI:78346"/>
        <dbReference type="ChEBI" id="CHEBI:456216"/>
        <dbReference type="EC" id="2.7.1.15"/>
    </reaction>
</comment>
<reference evidence="15 16" key="2">
    <citation type="journal article" date="2013" name="PLoS ONE">
        <title>INDIGO - INtegrated Data Warehouse of MIcrobial GenOmes with Examples from the Red Sea Extremophiles.</title>
        <authorList>
            <person name="Alam I."/>
            <person name="Antunes A."/>
            <person name="Kamau A.A."/>
            <person name="Ba Alawi W."/>
            <person name="Kalkatawi M."/>
            <person name="Stingl U."/>
            <person name="Bajic V.B."/>
        </authorList>
    </citation>
    <scope>NUCLEOTIDE SEQUENCE [LARGE SCALE GENOMIC DNA]</scope>
    <source>
        <strain evidence="15 16">SARL4B</strain>
    </source>
</reference>
<dbReference type="GO" id="GO:0046872">
    <property type="term" value="F:metal ion binding"/>
    <property type="evidence" value="ECO:0007669"/>
    <property type="project" value="UniProtKB-KW"/>
</dbReference>
<dbReference type="CDD" id="cd01174">
    <property type="entry name" value="ribokinase"/>
    <property type="match status" value="1"/>
</dbReference>
<evidence type="ECO:0000256" key="1">
    <source>
        <dbReference type="ARBA" id="ARBA00005380"/>
    </source>
</evidence>
<dbReference type="SUPFAM" id="SSF53613">
    <property type="entry name" value="Ribokinase-like"/>
    <property type="match status" value="1"/>
</dbReference>
<evidence type="ECO:0000256" key="10">
    <source>
        <dbReference type="ARBA" id="ARBA00022958"/>
    </source>
</evidence>
<dbReference type="GO" id="GO:0019303">
    <property type="term" value="P:D-ribose catabolic process"/>
    <property type="evidence" value="ECO:0007669"/>
    <property type="project" value="UniProtKB-UniRule"/>
</dbReference>
<evidence type="ECO:0000256" key="12">
    <source>
        <dbReference type="HAMAP-Rule" id="MF_01987"/>
    </source>
</evidence>
<dbReference type="GO" id="GO:0004747">
    <property type="term" value="F:ribokinase activity"/>
    <property type="evidence" value="ECO:0007669"/>
    <property type="project" value="UniProtKB-UniRule"/>
</dbReference>
<feature type="active site" description="Proton acceptor" evidence="12">
    <location>
        <position position="254"/>
    </location>
</feature>
<feature type="binding site" evidence="12">
    <location>
        <position position="139"/>
    </location>
    <ligand>
        <name>substrate</name>
    </ligand>
</feature>
<dbReference type="EMBL" id="AFNT02000001">
    <property type="protein sequence ID" value="ERJ07756.1"/>
    <property type="molecule type" value="Genomic_DNA"/>
</dbReference>
<accession>F7PN42</accession>
<feature type="binding site" evidence="12">
    <location>
        <position position="284"/>
    </location>
    <ligand>
        <name>K(+)</name>
        <dbReference type="ChEBI" id="CHEBI:29103"/>
    </ligand>
</feature>
<feature type="binding site" evidence="12">
    <location>
        <position position="287"/>
    </location>
    <ligand>
        <name>K(+)</name>
        <dbReference type="ChEBI" id="CHEBI:29103"/>
    </ligand>
</feature>
<dbReference type="GO" id="GO:0005524">
    <property type="term" value="F:ATP binding"/>
    <property type="evidence" value="ECO:0007669"/>
    <property type="project" value="UniProtKB-UniRule"/>
</dbReference>
<evidence type="ECO:0000256" key="6">
    <source>
        <dbReference type="ARBA" id="ARBA00022741"/>
    </source>
</evidence>
<feature type="binding site" evidence="12">
    <location>
        <position position="250"/>
    </location>
    <ligand>
        <name>K(+)</name>
        <dbReference type="ChEBI" id="CHEBI:29103"/>
    </ligand>
</feature>
<feature type="binding site" evidence="12">
    <location>
        <position position="254"/>
    </location>
    <ligand>
        <name>substrate</name>
    </ligand>
</feature>
<comment type="cofactor">
    <cofactor evidence="12">
        <name>Mg(2+)</name>
        <dbReference type="ChEBI" id="CHEBI:18420"/>
    </cofactor>
    <text evidence="12">Requires a divalent cation, most likely magnesium in vivo, as an electrophilic catalyst to aid phosphoryl group transfer. It is the chelate of the metal and the nucleotide that is the actual substrate.</text>
</comment>
<feature type="binding site" evidence="12">
    <location>
        <position position="293"/>
    </location>
    <ligand>
        <name>K(+)</name>
        <dbReference type="ChEBI" id="CHEBI:29103"/>
    </ligand>
</feature>
<comment type="function">
    <text evidence="12">Catalyzes the phosphorylation of ribose at O-5 in a reaction requiring ATP and magnesium. The resulting D-ribose-5-phosphate can then be used either for sythesis of nucleotides, histidine, and tryptophan, or as a component of the pentose phosphate pathway.</text>
</comment>
<dbReference type="InterPro" id="IPR011877">
    <property type="entry name" value="Ribokinase"/>
</dbReference>
<dbReference type="EMBL" id="HF571520">
    <property type="protein sequence ID" value="CCQ32585.1"/>
    <property type="molecule type" value="Genomic_DNA"/>
</dbReference>